<evidence type="ECO:0000256" key="13">
    <source>
        <dbReference type="ARBA" id="ARBA00047385"/>
    </source>
</evidence>
<gene>
    <name evidence="18" type="ORF">Dbus_chr2Lg2033</name>
</gene>
<evidence type="ECO:0000256" key="2">
    <source>
        <dbReference type="ARBA" id="ARBA00023315"/>
    </source>
</evidence>
<dbReference type="Pfam" id="PF00583">
    <property type="entry name" value="Acetyltransf_1"/>
    <property type="match status" value="1"/>
</dbReference>
<evidence type="ECO:0000256" key="9">
    <source>
        <dbReference type="ARBA" id="ARBA00042702"/>
    </source>
</evidence>
<evidence type="ECO:0000313" key="19">
    <source>
        <dbReference type="Proteomes" id="UP000494163"/>
    </source>
</evidence>
<feature type="domain" description="N-acetyltransferase" evidence="17">
    <location>
        <begin position="2"/>
        <end position="155"/>
    </location>
</feature>
<evidence type="ECO:0000256" key="4">
    <source>
        <dbReference type="ARBA" id="ARBA00038748"/>
    </source>
</evidence>
<dbReference type="SUPFAM" id="SSF55729">
    <property type="entry name" value="Acyl-CoA N-acyltransferases (Nat)"/>
    <property type="match status" value="1"/>
</dbReference>
<dbReference type="Gene3D" id="3.40.630.30">
    <property type="match status" value="1"/>
</dbReference>
<dbReference type="PROSITE" id="PS51186">
    <property type="entry name" value="GNAT"/>
    <property type="match status" value="1"/>
</dbReference>
<comment type="subunit">
    <text evidence="4">Component of the N-terminal acetyltransferase B (NatB) complex which is composed of NAA20 and NAA25.</text>
</comment>
<comment type="similarity">
    <text evidence="3">Belongs to the acetyltransferase family. ARD1 subfamily.</text>
</comment>
<dbReference type="Proteomes" id="UP000494163">
    <property type="component" value="Chromosome 2L"/>
</dbReference>
<evidence type="ECO:0000259" key="17">
    <source>
        <dbReference type="PROSITE" id="PS51186"/>
    </source>
</evidence>
<organism evidence="18 19">
    <name type="scientific">Drosophila busckii</name>
    <name type="common">Fruit fly</name>
    <dbReference type="NCBI Taxonomy" id="30019"/>
    <lineage>
        <taxon>Eukaryota</taxon>
        <taxon>Metazoa</taxon>
        <taxon>Ecdysozoa</taxon>
        <taxon>Arthropoda</taxon>
        <taxon>Hexapoda</taxon>
        <taxon>Insecta</taxon>
        <taxon>Pterygota</taxon>
        <taxon>Neoptera</taxon>
        <taxon>Endopterygota</taxon>
        <taxon>Diptera</taxon>
        <taxon>Brachycera</taxon>
        <taxon>Muscomorpha</taxon>
        <taxon>Ephydroidea</taxon>
        <taxon>Drosophilidae</taxon>
        <taxon>Drosophila</taxon>
    </lineage>
</organism>
<evidence type="ECO:0000256" key="12">
    <source>
        <dbReference type="ARBA" id="ARBA00046112"/>
    </source>
</evidence>
<reference evidence="18 19" key="1">
    <citation type="submission" date="2015-08" db="EMBL/GenBank/DDBJ databases">
        <title>Ancestral chromatin configuration constrains chromatin evolution on differentiating sex chromosomes in Drosophila.</title>
        <authorList>
            <person name="Zhou Q."/>
            <person name="Bachtrog D."/>
        </authorList>
    </citation>
    <scope>NUCLEOTIDE SEQUENCE [LARGE SCALE GENOMIC DNA]</scope>
    <source>
        <tissue evidence="18">Whole larvae</tissue>
    </source>
</reference>
<evidence type="ECO:0000256" key="15">
    <source>
        <dbReference type="ARBA" id="ARBA00048177"/>
    </source>
</evidence>
<dbReference type="EMBL" id="CP012523">
    <property type="protein sequence ID" value="ALC39948.1"/>
    <property type="molecule type" value="Genomic_DNA"/>
</dbReference>
<keyword evidence="19" id="KW-1185">Reference proteome</keyword>
<evidence type="ECO:0000256" key="3">
    <source>
        <dbReference type="ARBA" id="ARBA00025786"/>
    </source>
</evidence>
<evidence type="ECO:0000256" key="14">
    <source>
        <dbReference type="ARBA" id="ARBA00047402"/>
    </source>
</evidence>
<dbReference type="AlphaFoldDB" id="A0A0M5IZ61"/>
<dbReference type="PANTHER" id="PTHR45910:SF1">
    <property type="entry name" value="N-ALPHA-ACETYLTRANSFERASE 20"/>
    <property type="match status" value="1"/>
</dbReference>
<name>A0A0M5IZ61_DROBS</name>
<dbReference type="OMA" id="GYIFGQY"/>
<evidence type="ECO:0000256" key="16">
    <source>
        <dbReference type="ARBA" id="ARBA00048890"/>
    </source>
</evidence>
<comment type="catalytic activity">
    <reaction evidence="15">
        <text>N-terminal L-methionyl-L-glutaminyl-[protein] + acetyl-CoA = N-terminal N(alpha)-acetyl-L-methionyl-L-glutaminyl-[protein] + CoA + H(+)</text>
        <dbReference type="Rhea" id="RHEA:50492"/>
        <dbReference type="Rhea" id="RHEA-COMP:12698"/>
        <dbReference type="Rhea" id="RHEA-COMP:12699"/>
        <dbReference type="ChEBI" id="CHEBI:15378"/>
        <dbReference type="ChEBI" id="CHEBI:57287"/>
        <dbReference type="ChEBI" id="CHEBI:57288"/>
        <dbReference type="ChEBI" id="CHEBI:133361"/>
        <dbReference type="ChEBI" id="CHEBI:133362"/>
        <dbReference type="EC" id="2.3.1.254"/>
    </reaction>
</comment>
<proteinExistence type="inferred from homology"/>
<dbReference type="InterPro" id="IPR016181">
    <property type="entry name" value="Acyl_CoA_acyltransferase"/>
</dbReference>
<evidence type="ECO:0000256" key="5">
    <source>
        <dbReference type="ARBA" id="ARBA00039120"/>
    </source>
</evidence>
<dbReference type="CDD" id="cd04301">
    <property type="entry name" value="NAT_SF"/>
    <property type="match status" value="1"/>
</dbReference>
<evidence type="ECO:0000256" key="10">
    <source>
        <dbReference type="ARBA" id="ARBA00042723"/>
    </source>
</evidence>
<evidence type="ECO:0000313" key="18">
    <source>
        <dbReference type="EMBL" id="ALC39948.1"/>
    </source>
</evidence>
<comment type="function">
    <text evidence="12">Catalytic subunit of the NatB complex which catalyzes acetylation of the N-terminal methionine residues of peptides beginning with Met-Asp, Met-Glu, Met-Asn and Met-Gln. Proteins with cell cycle functions are overrepresented in the pool of NatB substrates. Required for maintaining the structure and function of actomyosin fibers and for proper cellular migration.</text>
</comment>
<dbReference type="InterPro" id="IPR051646">
    <property type="entry name" value="NatB_acetyltransferase_subunit"/>
</dbReference>
<dbReference type="GO" id="GO:0031416">
    <property type="term" value="C:NatB complex"/>
    <property type="evidence" value="ECO:0007669"/>
    <property type="project" value="TreeGrafter"/>
</dbReference>
<evidence type="ECO:0000256" key="6">
    <source>
        <dbReference type="ARBA" id="ARBA00039529"/>
    </source>
</evidence>
<sequence length="161" mass="18623">MCSIRELHLDDLYKFNALVFDPYTEVYNLSFFLRHFAQWPELALASISPAGALAGFIFGKCLDSGPGHQQLHGHVCVLTVHGEYRRLGLASQLMKSFDALLELRQAWYMDLFLRCSNRAAYKLYCSLGYVLRRVLLEYYPGDAMEDAFDMRKPLSRDKQRQ</sequence>
<comment type="catalytic activity">
    <reaction evidence="14">
        <text>N-terminal L-methionyl-L-asparaginyl-[protein] + acetyl-CoA = N-terminal N(alpha)-acetyl-L-methionyl-L-asparaginyl-[protein] + CoA + H(+)</text>
        <dbReference type="Rhea" id="RHEA:50484"/>
        <dbReference type="Rhea" id="RHEA-COMP:12694"/>
        <dbReference type="Rhea" id="RHEA-COMP:12695"/>
        <dbReference type="ChEBI" id="CHEBI:15378"/>
        <dbReference type="ChEBI" id="CHEBI:57287"/>
        <dbReference type="ChEBI" id="CHEBI:57288"/>
        <dbReference type="ChEBI" id="CHEBI:133356"/>
        <dbReference type="ChEBI" id="CHEBI:133358"/>
        <dbReference type="EC" id="2.3.1.254"/>
    </reaction>
</comment>
<evidence type="ECO:0000256" key="1">
    <source>
        <dbReference type="ARBA" id="ARBA00022679"/>
    </source>
</evidence>
<dbReference type="GO" id="GO:0120518">
    <property type="term" value="F:protein N-terminal-methionine acetyltransferase activity"/>
    <property type="evidence" value="ECO:0007669"/>
    <property type="project" value="UniProtKB-EC"/>
</dbReference>
<comment type="catalytic activity">
    <reaction evidence="13">
        <text>N-terminal L-methionyl-L-aspartyl-[protein] + acetyl-CoA = N-terminal N(alpha)-acetyl-L-methionyl-L-aspartyl-[protein] + CoA + H(+)</text>
        <dbReference type="Rhea" id="RHEA:50480"/>
        <dbReference type="Rhea" id="RHEA-COMP:12692"/>
        <dbReference type="Rhea" id="RHEA-COMP:12693"/>
        <dbReference type="ChEBI" id="CHEBI:15378"/>
        <dbReference type="ChEBI" id="CHEBI:57287"/>
        <dbReference type="ChEBI" id="CHEBI:57288"/>
        <dbReference type="ChEBI" id="CHEBI:133045"/>
        <dbReference type="ChEBI" id="CHEBI:133063"/>
        <dbReference type="EC" id="2.3.1.254"/>
    </reaction>
</comment>
<dbReference type="EC" id="2.3.1.254" evidence="5"/>
<keyword evidence="1" id="KW-0808">Transferase</keyword>
<keyword evidence="2" id="KW-0012">Acyltransferase</keyword>
<comment type="catalytic activity">
    <reaction evidence="16">
        <text>N-terminal L-methionyl-L-glutamyl-[protein] + acetyl-CoA = N-terminal N(alpha)-acetyl-L-methionyl-L-glutamyl-[protein] + CoA + H(+)</text>
        <dbReference type="Rhea" id="RHEA:50488"/>
        <dbReference type="Rhea" id="RHEA-COMP:12696"/>
        <dbReference type="Rhea" id="RHEA-COMP:12697"/>
        <dbReference type="ChEBI" id="CHEBI:15378"/>
        <dbReference type="ChEBI" id="CHEBI:57287"/>
        <dbReference type="ChEBI" id="CHEBI:57288"/>
        <dbReference type="ChEBI" id="CHEBI:133359"/>
        <dbReference type="ChEBI" id="CHEBI:133360"/>
        <dbReference type="EC" id="2.3.1.254"/>
    </reaction>
</comment>
<evidence type="ECO:0000256" key="11">
    <source>
        <dbReference type="ARBA" id="ARBA00042743"/>
    </source>
</evidence>
<protein>
    <recommendedName>
        <fullName evidence="6">N-alpha-acetyltransferase 20</fullName>
        <ecNumber evidence="5">2.3.1.254</ecNumber>
    </recommendedName>
    <alternativeName>
        <fullName evidence="10">Methionine N-acetyltransferase</fullName>
    </alternativeName>
    <alternativeName>
        <fullName evidence="7">N-acetyltransferase 5</fullName>
    </alternativeName>
    <alternativeName>
        <fullName evidence="11">N-terminal acetyltransferase B complex catalytic subunit NAA20</fullName>
    </alternativeName>
    <alternativeName>
        <fullName evidence="9">N-terminal acetyltransferase B complex catalytic subunit NAT5</fullName>
    </alternativeName>
    <alternativeName>
        <fullName evidence="8">NatB catalytic subunit</fullName>
    </alternativeName>
</protein>
<evidence type="ECO:0000256" key="7">
    <source>
        <dbReference type="ARBA" id="ARBA00041220"/>
    </source>
</evidence>
<feature type="non-terminal residue" evidence="18">
    <location>
        <position position="161"/>
    </location>
</feature>
<evidence type="ECO:0000256" key="8">
    <source>
        <dbReference type="ARBA" id="ARBA00042295"/>
    </source>
</evidence>
<dbReference type="SMR" id="A0A0M5IZ61"/>
<accession>A0A0M5IZ61</accession>
<dbReference type="STRING" id="30019.A0A0M5IZ61"/>
<dbReference type="PANTHER" id="PTHR45910">
    <property type="entry name" value="N-ALPHA-ACETYLTRANSFERASE 20"/>
    <property type="match status" value="1"/>
</dbReference>
<dbReference type="InterPro" id="IPR000182">
    <property type="entry name" value="GNAT_dom"/>
</dbReference>
<dbReference type="OrthoDB" id="47017at2759"/>